<dbReference type="GO" id="GO:0009313">
    <property type="term" value="P:oligosaccharide catabolic process"/>
    <property type="evidence" value="ECO:0007669"/>
    <property type="project" value="TreeGrafter"/>
</dbReference>
<dbReference type="AlphaFoldDB" id="A0A060C5V9"/>
<dbReference type="PANTHER" id="PTHR10357">
    <property type="entry name" value="ALPHA-AMYLASE FAMILY MEMBER"/>
    <property type="match status" value="1"/>
</dbReference>
<dbReference type="Gene3D" id="3.20.20.80">
    <property type="entry name" value="Glycosidases"/>
    <property type="match status" value="1"/>
</dbReference>
<keyword evidence="2" id="KW-0378">Hydrolase</keyword>
<name>A0A060C5V9_9LACO</name>
<dbReference type="EMBL" id="KF120866">
    <property type="protein sequence ID" value="AIA88146.1"/>
    <property type="molecule type" value="Genomic_DNA"/>
</dbReference>
<feature type="domain" description="Glycosyl hydrolase family 13 catalytic" evidence="3">
    <location>
        <begin position="2"/>
        <end position="71"/>
    </location>
</feature>
<dbReference type="InterPro" id="IPR045857">
    <property type="entry name" value="O16G_dom_2"/>
</dbReference>
<evidence type="ECO:0000256" key="1">
    <source>
        <dbReference type="ARBA" id="ARBA00008061"/>
    </source>
</evidence>
<dbReference type="Pfam" id="PF00128">
    <property type="entry name" value="Alpha-amylase"/>
    <property type="match status" value="1"/>
</dbReference>
<evidence type="ECO:0000313" key="4">
    <source>
        <dbReference type="EMBL" id="AIA88146.1"/>
    </source>
</evidence>
<keyword evidence="2" id="KW-0326">Glycosidase</keyword>
<dbReference type="SUPFAM" id="SSF51445">
    <property type="entry name" value="(Trans)glycosidases"/>
    <property type="match status" value="1"/>
</dbReference>
<dbReference type="InterPro" id="IPR006047">
    <property type="entry name" value="GH13_cat_dom"/>
</dbReference>
<dbReference type="InterPro" id="IPR017853">
    <property type="entry name" value="GH"/>
</dbReference>
<evidence type="ECO:0000259" key="3">
    <source>
        <dbReference type="Pfam" id="PF00128"/>
    </source>
</evidence>
<proteinExistence type="inferred from homology"/>
<dbReference type="GO" id="GO:0004556">
    <property type="term" value="F:alpha-amylase activity"/>
    <property type="evidence" value="ECO:0007669"/>
    <property type="project" value="TreeGrafter"/>
</dbReference>
<dbReference type="Gene3D" id="3.90.400.10">
    <property type="entry name" value="Oligo-1,6-glucosidase, Domain 2"/>
    <property type="match status" value="1"/>
</dbReference>
<organism evidence="4">
    <name type="scientific">uncultured Lactobacillus sp</name>
    <dbReference type="NCBI Taxonomy" id="153152"/>
    <lineage>
        <taxon>Bacteria</taxon>
        <taxon>Bacillati</taxon>
        <taxon>Bacillota</taxon>
        <taxon>Bacilli</taxon>
        <taxon>Lactobacillales</taxon>
        <taxon>Lactobacillaceae</taxon>
        <taxon>Lactobacillus</taxon>
        <taxon>environmental samples</taxon>
    </lineage>
</organism>
<comment type="similarity">
    <text evidence="1">Belongs to the glycosyl hydrolase 13 family.</text>
</comment>
<accession>A0A060C5V9</accession>
<dbReference type="PANTHER" id="PTHR10357:SF179">
    <property type="entry name" value="NEUTRAL AND BASIC AMINO ACID TRANSPORT PROTEIN RBAT"/>
    <property type="match status" value="1"/>
</dbReference>
<reference evidence="4" key="1">
    <citation type="journal article" date="2013" name="Environ. Microbiol.">
        <title>Seasonally variable intestinal metagenomes of the red palm weevil (Rhynchophorus ferrugineus).</title>
        <authorList>
            <person name="Jia S."/>
            <person name="Zhang X."/>
            <person name="Zhang G."/>
            <person name="Yin A."/>
            <person name="Zhang S."/>
            <person name="Li F."/>
            <person name="Wang L."/>
            <person name="Zhao D."/>
            <person name="Yun Q."/>
            <person name="Tala"/>
            <person name="Wang J."/>
            <person name="Sun G."/>
            <person name="Baabdullah M."/>
            <person name="Yu X."/>
            <person name="Hu S."/>
            <person name="Al-Mssallem I.S."/>
            <person name="Yu J."/>
        </authorList>
    </citation>
    <scope>NUCLEOTIDE SEQUENCE</scope>
</reference>
<protein>
    <submittedName>
        <fullName evidence="4">Alpha-amylase</fullName>
    </submittedName>
</protein>
<evidence type="ECO:0000256" key="2">
    <source>
        <dbReference type="ARBA" id="ARBA00023295"/>
    </source>
</evidence>
<sequence length="73" mass="8493">MLWISPIYQSPMVDMGYDISDYQAIDPRFGTMADFDELLAKSKQLGIKIIMDLVVNHTSDQHRWFKEALKKSN</sequence>